<evidence type="ECO:0000313" key="2">
    <source>
        <dbReference type="EMBL" id="KAF3766075.1"/>
    </source>
</evidence>
<comment type="caution">
    <text evidence="2">The sequence shown here is derived from an EMBL/GenBank/DDBJ whole genome shotgun (WGS) entry which is preliminary data.</text>
</comment>
<protein>
    <submittedName>
        <fullName evidence="2">Uncharacterized protein</fullName>
    </submittedName>
</protein>
<dbReference type="RefSeq" id="XP_040777036.1">
    <property type="nucleotide sequence ID" value="XM_040925170.1"/>
</dbReference>
<proteinExistence type="predicted"/>
<dbReference type="AlphaFoldDB" id="A0A9P4Y418"/>
<organism evidence="2 3">
    <name type="scientific">Cryphonectria parasitica (strain ATCC 38755 / EP155)</name>
    <dbReference type="NCBI Taxonomy" id="660469"/>
    <lineage>
        <taxon>Eukaryota</taxon>
        <taxon>Fungi</taxon>
        <taxon>Dikarya</taxon>
        <taxon>Ascomycota</taxon>
        <taxon>Pezizomycotina</taxon>
        <taxon>Sordariomycetes</taxon>
        <taxon>Sordariomycetidae</taxon>
        <taxon>Diaporthales</taxon>
        <taxon>Cryphonectriaceae</taxon>
        <taxon>Cryphonectria-Endothia species complex</taxon>
        <taxon>Cryphonectria</taxon>
    </lineage>
</organism>
<evidence type="ECO:0000313" key="3">
    <source>
        <dbReference type="Proteomes" id="UP000803844"/>
    </source>
</evidence>
<dbReference type="Proteomes" id="UP000803844">
    <property type="component" value="Unassembled WGS sequence"/>
</dbReference>
<reference evidence="2" key="1">
    <citation type="journal article" date="2020" name="Phytopathology">
        <title>Genome sequence of the chestnut blight fungus Cryphonectria parasitica EP155: A fundamental resource for an archetypical invasive plant pathogen.</title>
        <authorList>
            <person name="Crouch J.A."/>
            <person name="Dawe A."/>
            <person name="Aerts A."/>
            <person name="Barry K."/>
            <person name="Churchill A.C.L."/>
            <person name="Grimwood J."/>
            <person name="Hillman B."/>
            <person name="Milgroom M.G."/>
            <person name="Pangilinan J."/>
            <person name="Smith M."/>
            <person name="Salamov A."/>
            <person name="Schmutz J."/>
            <person name="Yadav J."/>
            <person name="Grigoriev I.V."/>
            <person name="Nuss D."/>
        </authorList>
    </citation>
    <scope>NUCLEOTIDE SEQUENCE</scope>
    <source>
        <strain evidence="2">EP155</strain>
    </source>
</reference>
<evidence type="ECO:0000256" key="1">
    <source>
        <dbReference type="SAM" id="SignalP"/>
    </source>
</evidence>
<dbReference type="EMBL" id="MU032347">
    <property type="protein sequence ID" value="KAF3766075.1"/>
    <property type="molecule type" value="Genomic_DNA"/>
</dbReference>
<gene>
    <name evidence="2" type="ORF">M406DRAFT_68456</name>
</gene>
<accession>A0A9P4Y418</accession>
<dbReference type="GeneID" id="63842299"/>
<name>A0A9P4Y418_CRYP1</name>
<sequence length="190" mass="19807">MLTNSRTPSSALLLLLTATAAAAALATPAPPQLEPRADESLDGTLFCGNFATGAKGTASGLLTDLDAGAHGKISRKEFTVAAGGCQRVTCWDTTGIYVCNDESTTLTLSGNDVWYAANSVYKLCCRQDYSGLTYNPGISGQKFIRTDTHDYNVVIGYGDCKHPVDVRPSAQGGGGVNPSCVGGDINVYES</sequence>
<keyword evidence="1" id="KW-0732">Signal</keyword>
<feature type="chain" id="PRO_5040186198" evidence="1">
    <location>
        <begin position="27"/>
        <end position="190"/>
    </location>
</feature>
<feature type="signal peptide" evidence="1">
    <location>
        <begin position="1"/>
        <end position="26"/>
    </location>
</feature>
<dbReference type="OrthoDB" id="5272418at2759"/>
<keyword evidence="3" id="KW-1185">Reference proteome</keyword>